<accession>A0A484L733</accession>
<sequence length="77" mass="9029">MIRSRGMTKSHLLPSYKGACSFRIFNGYKQLWWLDFCVGNNLADNADWLQYICLCHQFLFRLGSGLALLHQHESEYD</sequence>
<protein>
    <submittedName>
        <fullName evidence="1">Uncharacterized protein</fullName>
    </submittedName>
</protein>
<organism evidence="1 2">
    <name type="scientific">Cuscuta campestris</name>
    <dbReference type="NCBI Taxonomy" id="132261"/>
    <lineage>
        <taxon>Eukaryota</taxon>
        <taxon>Viridiplantae</taxon>
        <taxon>Streptophyta</taxon>
        <taxon>Embryophyta</taxon>
        <taxon>Tracheophyta</taxon>
        <taxon>Spermatophyta</taxon>
        <taxon>Magnoliopsida</taxon>
        <taxon>eudicotyledons</taxon>
        <taxon>Gunneridae</taxon>
        <taxon>Pentapetalae</taxon>
        <taxon>asterids</taxon>
        <taxon>lamiids</taxon>
        <taxon>Solanales</taxon>
        <taxon>Convolvulaceae</taxon>
        <taxon>Cuscuteae</taxon>
        <taxon>Cuscuta</taxon>
        <taxon>Cuscuta subgen. Grammica</taxon>
        <taxon>Cuscuta sect. Cleistogrammica</taxon>
    </lineage>
</organism>
<dbReference type="EMBL" id="OOIL02001115">
    <property type="protein sequence ID" value="VFQ72159.1"/>
    <property type="molecule type" value="Genomic_DNA"/>
</dbReference>
<evidence type="ECO:0000313" key="2">
    <source>
        <dbReference type="Proteomes" id="UP000595140"/>
    </source>
</evidence>
<name>A0A484L733_9ASTE</name>
<dbReference type="Proteomes" id="UP000595140">
    <property type="component" value="Unassembled WGS sequence"/>
</dbReference>
<dbReference type="AlphaFoldDB" id="A0A484L733"/>
<proteinExistence type="predicted"/>
<reference evidence="1 2" key="1">
    <citation type="submission" date="2018-04" db="EMBL/GenBank/DDBJ databases">
        <authorList>
            <person name="Vogel A."/>
        </authorList>
    </citation>
    <scope>NUCLEOTIDE SEQUENCE [LARGE SCALE GENOMIC DNA]</scope>
</reference>
<evidence type="ECO:0000313" key="1">
    <source>
        <dbReference type="EMBL" id="VFQ72159.1"/>
    </source>
</evidence>
<keyword evidence="2" id="KW-1185">Reference proteome</keyword>
<gene>
    <name evidence="1" type="ORF">CCAM_LOCUS13935</name>
</gene>